<comment type="subcellular location">
    <subcellularLocation>
        <location evidence="1">Cytoplasm</location>
    </subcellularLocation>
</comment>
<dbReference type="InterPro" id="IPR009061">
    <property type="entry name" value="DNA-bd_dom_put_sf"/>
</dbReference>
<accession>A0A1I4CVI1</accession>
<dbReference type="SMART" id="SM00422">
    <property type="entry name" value="HTH_MERR"/>
    <property type="match status" value="1"/>
</dbReference>
<dbReference type="RefSeq" id="WP_093521591.1">
    <property type="nucleotide sequence ID" value="NZ_FOSK01000010.1"/>
</dbReference>
<keyword evidence="5" id="KW-0804">Transcription</keyword>
<keyword evidence="8" id="KW-1185">Reference proteome</keyword>
<evidence type="ECO:0000256" key="5">
    <source>
        <dbReference type="ARBA" id="ARBA00023163"/>
    </source>
</evidence>
<dbReference type="SUPFAM" id="SSF46955">
    <property type="entry name" value="Putative DNA-binding domain"/>
    <property type="match status" value="1"/>
</dbReference>
<evidence type="ECO:0000259" key="6">
    <source>
        <dbReference type="PROSITE" id="PS50937"/>
    </source>
</evidence>
<reference evidence="7 8" key="1">
    <citation type="submission" date="2016-10" db="EMBL/GenBank/DDBJ databases">
        <authorList>
            <person name="Varghese N."/>
            <person name="Submissions S."/>
        </authorList>
    </citation>
    <scope>NUCLEOTIDE SEQUENCE [LARGE SCALE GENOMIC DNA]</scope>
    <source>
        <strain evidence="7 8">DSM 16392</strain>
    </source>
</reference>
<evidence type="ECO:0000313" key="7">
    <source>
        <dbReference type="EMBL" id="SFK84217.1"/>
    </source>
</evidence>
<dbReference type="Gene3D" id="1.10.1660.10">
    <property type="match status" value="1"/>
</dbReference>
<dbReference type="InterPro" id="IPR015358">
    <property type="entry name" value="Tscrpt_reg_MerR_DNA-bd"/>
</dbReference>
<organism evidence="7 8">
    <name type="scientific">Pseudovibrio ascidiaceicola</name>
    <dbReference type="NCBI Taxonomy" id="285279"/>
    <lineage>
        <taxon>Bacteria</taxon>
        <taxon>Pseudomonadati</taxon>
        <taxon>Pseudomonadota</taxon>
        <taxon>Alphaproteobacteria</taxon>
        <taxon>Hyphomicrobiales</taxon>
        <taxon>Stappiaceae</taxon>
        <taxon>Pseudovibrio</taxon>
    </lineage>
</organism>
<name>A0A1I4CVI1_9HYPH</name>
<dbReference type="InterPro" id="IPR000551">
    <property type="entry name" value="MerR-type_HTH_dom"/>
</dbReference>
<dbReference type="EMBL" id="FOSK01000010">
    <property type="protein sequence ID" value="SFK84217.1"/>
    <property type="molecule type" value="Genomic_DNA"/>
</dbReference>
<protein>
    <submittedName>
        <fullName evidence="7">Cu(I)-responsive transcriptional regulator</fullName>
    </submittedName>
</protein>
<dbReference type="NCBIfam" id="TIGR02044">
    <property type="entry name" value="CueR"/>
    <property type="match status" value="1"/>
</dbReference>
<gene>
    <name evidence="7" type="ORF">SAMN04488518_11013</name>
</gene>
<evidence type="ECO:0000313" key="8">
    <source>
        <dbReference type="Proteomes" id="UP000199598"/>
    </source>
</evidence>
<keyword evidence="4" id="KW-0238">DNA-binding</keyword>
<comment type="caution">
    <text evidence="7">The sequence shown here is derived from an EMBL/GenBank/DDBJ whole genome shotgun (WGS) entry which is preliminary data.</text>
</comment>
<dbReference type="Pfam" id="PF00376">
    <property type="entry name" value="MerR"/>
    <property type="match status" value="1"/>
</dbReference>
<evidence type="ECO:0000256" key="2">
    <source>
        <dbReference type="ARBA" id="ARBA00022490"/>
    </source>
</evidence>
<dbReference type="Pfam" id="PF09278">
    <property type="entry name" value="MerR-DNA-bind"/>
    <property type="match status" value="1"/>
</dbReference>
<evidence type="ECO:0000256" key="3">
    <source>
        <dbReference type="ARBA" id="ARBA00023015"/>
    </source>
</evidence>
<keyword evidence="3" id="KW-0805">Transcription regulation</keyword>
<dbReference type="Proteomes" id="UP000199598">
    <property type="component" value="Unassembled WGS sequence"/>
</dbReference>
<dbReference type="PRINTS" id="PR00040">
    <property type="entry name" value="HTHMERR"/>
</dbReference>
<dbReference type="PANTHER" id="PTHR30204">
    <property type="entry name" value="REDOX-CYCLING DRUG-SENSING TRANSCRIPTIONAL ACTIVATOR SOXR"/>
    <property type="match status" value="1"/>
</dbReference>
<dbReference type="CDD" id="cd01108">
    <property type="entry name" value="HTH_CueR"/>
    <property type="match status" value="1"/>
</dbReference>
<evidence type="ECO:0000256" key="1">
    <source>
        <dbReference type="ARBA" id="ARBA00004496"/>
    </source>
</evidence>
<feature type="domain" description="HTH merR-type" evidence="6">
    <location>
        <begin position="1"/>
        <end position="68"/>
    </location>
</feature>
<evidence type="ECO:0000256" key="4">
    <source>
        <dbReference type="ARBA" id="ARBA00023125"/>
    </source>
</evidence>
<dbReference type="PROSITE" id="PS50937">
    <property type="entry name" value="HTH_MERR_2"/>
    <property type="match status" value="1"/>
</dbReference>
<keyword evidence="2" id="KW-0963">Cytoplasm</keyword>
<sequence length="131" mass="14842">MNIGEVAERSGIPTKTIRYYEDIGFLHPKRNENGYRIFEETELHKLTFIGRARSLGFNIEECRALLALYEDKERGSSDVKKIAQQHVQEIEAKIADLIAMRDTLTHLITACAGDHRPDCPILDNLSDGKGE</sequence>
<dbReference type="InterPro" id="IPR047057">
    <property type="entry name" value="MerR_fam"/>
</dbReference>
<proteinExistence type="predicted"/>
<dbReference type="InterPro" id="IPR011789">
    <property type="entry name" value="CueR"/>
</dbReference>
<dbReference type="PANTHER" id="PTHR30204:SF94">
    <property type="entry name" value="HEAVY METAL-DEPENDENT TRANSCRIPTIONAL REGULATOR HI_0293-RELATED"/>
    <property type="match status" value="1"/>
</dbReference>